<feature type="region of interest" description="Disordered" evidence="2">
    <location>
        <begin position="1"/>
        <end position="63"/>
    </location>
</feature>
<organism evidence="5">
    <name type="scientific">Caenorhabditis remanei</name>
    <name type="common">Caenorhabditis vulgaris</name>
    <dbReference type="NCBI Taxonomy" id="31234"/>
    <lineage>
        <taxon>Eukaryota</taxon>
        <taxon>Metazoa</taxon>
        <taxon>Ecdysozoa</taxon>
        <taxon>Nematoda</taxon>
        <taxon>Chromadorea</taxon>
        <taxon>Rhabditida</taxon>
        <taxon>Rhabditina</taxon>
        <taxon>Rhabditomorpha</taxon>
        <taxon>Rhabditoidea</taxon>
        <taxon>Rhabditidae</taxon>
        <taxon>Peloderinae</taxon>
        <taxon>Caenorhabditis</taxon>
    </lineage>
</organism>
<dbReference type="HOGENOM" id="CLU_1549073_0_0_1"/>
<evidence type="ECO:0000259" key="3">
    <source>
        <dbReference type="SMART" id="SM00322"/>
    </source>
</evidence>
<dbReference type="InterPro" id="IPR036612">
    <property type="entry name" value="KH_dom_type_1_sf"/>
</dbReference>
<evidence type="ECO:0000256" key="1">
    <source>
        <dbReference type="PROSITE-ProRule" id="PRU00117"/>
    </source>
</evidence>
<dbReference type="Pfam" id="PF00013">
    <property type="entry name" value="KH_1"/>
    <property type="match status" value="1"/>
</dbReference>
<sequence>MSPTNADLNKVKKEITRVKKNRPDSQRRRQMRRRQGKEGTKKQTPPHAQAQNSNKDPANKKAHEGDGEILAIKVLIPSSAVAAIIGECGVVMNTLRKDHKCQIQISKNETYPGTLEQICIMKGSLRNILAVIESIQEKIRMKCADQVGNDAFDHANTLRIVETNFLDIRCLRT</sequence>
<dbReference type="PROSITE" id="PS50084">
    <property type="entry name" value="KH_TYPE_1"/>
    <property type="match status" value="1"/>
</dbReference>
<keyword evidence="5" id="KW-1185">Reference proteome</keyword>
<dbReference type="EMBL" id="DS268929">
    <property type="protein sequence ID" value="EFP06044.1"/>
    <property type="molecule type" value="Genomic_DNA"/>
</dbReference>
<dbReference type="SMART" id="SM00322">
    <property type="entry name" value="KH"/>
    <property type="match status" value="1"/>
</dbReference>
<dbReference type="AlphaFoldDB" id="E3NLS7"/>
<evidence type="ECO:0000256" key="2">
    <source>
        <dbReference type="SAM" id="MobiDB-lite"/>
    </source>
</evidence>
<name>E3NLS7_CAERE</name>
<dbReference type="OrthoDB" id="441329at2759"/>
<reference evidence="4" key="1">
    <citation type="submission" date="2007-07" db="EMBL/GenBank/DDBJ databases">
        <title>PCAP assembly of the Caenorhabditis remanei genome.</title>
        <authorList>
            <consortium name="The Caenorhabditis remanei Sequencing Consortium"/>
            <person name="Wilson R.K."/>
        </authorList>
    </citation>
    <scope>NUCLEOTIDE SEQUENCE [LARGE SCALE GENOMIC DNA]</scope>
    <source>
        <strain evidence="4">PB4641</strain>
    </source>
</reference>
<keyword evidence="1" id="KW-0694">RNA-binding</keyword>
<dbReference type="STRING" id="31234.E3NLS7"/>
<protein>
    <recommendedName>
        <fullName evidence="3">K Homology domain-containing protein</fullName>
    </recommendedName>
</protein>
<dbReference type="eggNOG" id="KOG2191">
    <property type="taxonomic scope" value="Eukaryota"/>
</dbReference>
<dbReference type="Proteomes" id="UP000008281">
    <property type="component" value="Unassembled WGS sequence"/>
</dbReference>
<evidence type="ECO:0000313" key="4">
    <source>
        <dbReference type="EMBL" id="EFP06044.1"/>
    </source>
</evidence>
<feature type="compositionally biased region" description="Basic and acidic residues" evidence="2">
    <location>
        <begin position="9"/>
        <end position="27"/>
    </location>
</feature>
<proteinExistence type="predicted"/>
<accession>E3NLS7</accession>
<dbReference type="Gene3D" id="3.30.1370.10">
    <property type="entry name" value="K Homology domain, type 1"/>
    <property type="match status" value="1"/>
</dbReference>
<dbReference type="InterPro" id="IPR004088">
    <property type="entry name" value="KH_dom_type_1"/>
</dbReference>
<dbReference type="InterPro" id="IPR004087">
    <property type="entry name" value="KH_dom"/>
</dbReference>
<gene>
    <name evidence="4" type="ORF">CRE_09883</name>
</gene>
<evidence type="ECO:0000313" key="5">
    <source>
        <dbReference type="Proteomes" id="UP000008281"/>
    </source>
</evidence>
<feature type="domain" description="K Homology" evidence="3">
    <location>
        <begin position="68"/>
        <end position="140"/>
    </location>
</feature>
<dbReference type="SUPFAM" id="SSF54791">
    <property type="entry name" value="Eukaryotic type KH-domain (KH-domain type I)"/>
    <property type="match status" value="1"/>
</dbReference>
<dbReference type="GO" id="GO:0003723">
    <property type="term" value="F:RNA binding"/>
    <property type="evidence" value="ECO:0007669"/>
    <property type="project" value="UniProtKB-UniRule"/>
</dbReference>
<dbReference type="InParanoid" id="E3NLS7"/>